<evidence type="ECO:0000256" key="2">
    <source>
        <dbReference type="ARBA" id="ARBA00022553"/>
    </source>
</evidence>
<keyword evidence="6" id="KW-1185">Reference proteome</keyword>
<dbReference type="PANTHER" id="PTHR45527:SF1">
    <property type="entry name" value="FATTY ACID SYNTHASE"/>
    <property type="match status" value="1"/>
</dbReference>
<dbReference type="SUPFAM" id="SSF52777">
    <property type="entry name" value="CoA-dependent acyltransferases"/>
    <property type="match status" value="6"/>
</dbReference>
<dbReference type="Proteomes" id="UP000663832">
    <property type="component" value="Unassembled WGS sequence"/>
</dbReference>
<dbReference type="GO" id="GO:0009366">
    <property type="term" value="C:enterobactin synthetase complex"/>
    <property type="evidence" value="ECO:0007669"/>
    <property type="project" value="TreeGrafter"/>
</dbReference>
<dbReference type="GO" id="GO:0031177">
    <property type="term" value="F:phosphopantetheine binding"/>
    <property type="evidence" value="ECO:0007669"/>
    <property type="project" value="TreeGrafter"/>
</dbReference>
<evidence type="ECO:0000313" key="5">
    <source>
        <dbReference type="EMBL" id="CAF1191309.1"/>
    </source>
</evidence>
<dbReference type="Pfam" id="PF00668">
    <property type="entry name" value="Condensation"/>
    <property type="match status" value="3"/>
</dbReference>
<dbReference type="Gene3D" id="3.30.300.30">
    <property type="match status" value="1"/>
</dbReference>
<evidence type="ECO:0000259" key="3">
    <source>
        <dbReference type="PROSITE" id="PS50075"/>
    </source>
</evidence>
<dbReference type="PANTHER" id="PTHR45527">
    <property type="entry name" value="NONRIBOSOMAL PEPTIDE SYNTHETASE"/>
    <property type="match status" value="1"/>
</dbReference>
<dbReference type="Proteomes" id="UP000663877">
    <property type="component" value="Unassembled WGS sequence"/>
</dbReference>
<organism evidence="5 6">
    <name type="scientific">Adineta steineri</name>
    <dbReference type="NCBI Taxonomy" id="433720"/>
    <lineage>
        <taxon>Eukaryota</taxon>
        <taxon>Metazoa</taxon>
        <taxon>Spiralia</taxon>
        <taxon>Gnathifera</taxon>
        <taxon>Rotifera</taxon>
        <taxon>Eurotatoria</taxon>
        <taxon>Bdelloidea</taxon>
        <taxon>Adinetida</taxon>
        <taxon>Adinetidae</taxon>
        <taxon>Adineta</taxon>
    </lineage>
</organism>
<dbReference type="InterPro" id="IPR036736">
    <property type="entry name" value="ACP-like_sf"/>
</dbReference>
<dbReference type="Gene3D" id="3.30.559.30">
    <property type="entry name" value="Nonribosomal peptide synthetase, condensation domain"/>
    <property type="match status" value="3"/>
</dbReference>
<dbReference type="Gene3D" id="1.10.1200.10">
    <property type="entry name" value="ACP-like"/>
    <property type="match status" value="1"/>
</dbReference>
<dbReference type="PROSITE" id="PS50075">
    <property type="entry name" value="CARRIER"/>
    <property type="match status" value="1"/>
</dbReference>
<dbReference type="Pfam" id="PF00550">
    <property type="entry name" value="PP-binding"/>
    <property type="match status" value="1"/>
</dbReference>
<dbReference type="Pfam" id="PF13193">
    <property type="entry name" value="AMP-binding_C"/>
    <property type="match status" value="1"/>
</dbReference>
<dbReference type="InterPro" id="IPR025110">
    <property type="entry name" value="AMP-bd_C"/>
</dbReference>
<dbReference type="PROSITE" id="PS00455">
    <property type="entry name" value="AMP_BINDING"/>
    <property type="match status" value="1"/>
</dbReference>
<dbReference type="InterPro" id="IPR009081">
    <property type="entry name" value="PP-bd_ACP"/>
</dbReference>
<dbReference type="InterPro" id="IPR042099">
    <property type="entry name" value="ANL_N_sf"/>
</dbReference>
<comment type="caution">
    <text evidence="5">The sequence shown here is derived from an EMBL/GenBank/DDBJ whole genome shotgun (WGS) entry which is preliminary data.</text>
</comment>
<dbReference type="Gene3D" id="3.40.50.12780">
    <property type="entry name" value="N-terminal domain of ligase-like"/>
    <property type="match status" value="1"/>
</dbReference>
<dbReference type="Gene3D" id="3.30.559.10">
    <property type="entry name" value="Chloramphenicol acetyltransferase-like domain"/>
    <property type="match status" value="3"/>
</dbReference>
<dbReference type="GO" id="GO:0043041">
    <property type="term" value="P:amino acid activation for nonribosomal peptide biosynthetic process"/>
    <property type="evidence" value="ECO:0007669"/>
    <property type="project" value="TreeGrafter"/>
</dbReference>
<gene>
    <name evidence="4" type="ORF">BJG266_LOCUS13358</name>
    <name evidence="5" type="ORF">QVE165_LOCUS25267</name>
</gene>
<keyword evidence="1" id="KW-0596">Phosphopantetheine</keyword>
<evidence type="ECO:0000313" key="6">
    <source>
        <dbReference type="Proteomes" id="UP000663832"/>
    </source>
</evidence>
<accession>A0A814VRB9</accession>
<feature type="domain" description="Carrier" evidence="3">
    <location>
        <begin position="1567"/>
        <end position="1645"/>
    </location>
</feature>
<dbReference type="SUPFAM" id="SSF47336">
    <property type="entry name" value="ACP-like"/>
    <property type="match status" value="1"/>
</dbReference>
<dbReference type="GO" id="GO:0047527">
    <property type="term" value="F:2,3-dihydroxybenzoate-serine ligase activity"/>
    <property type="evidence" value="ECO:0007669"/>
    <property type="project" value="TreeGrafter"/>
</dbReference>
<dbReference type="InterPro" id="IPR001242">
    <property type="entry name" value="Condensation_dom"/>
</dbReference>
<dbReference type="SUPFAM" id="SSF56801">
    <property type="entry name" value="Acetyl-CoA synthetase-like"/>
    <property type="match status" value="1"/>
</dbReference>
<reference evidence="5" key="1">
    <citation type="submission" date="2021-02" db="EMBL/GenBank/DDBJ databases">
        <authorList>
            <person name="Nowell W R."/>
        </authorList>
    </citation>
    <scope>NUCLEOTIDE SEQUENCE</scope>
</reference>
<dbReference type="InterPro" id="IPR000873">
    <property type="entry name" value="AMP-dep_synth/lig_dom"/>
</dbReference>
<proteinExistence type="predicted"/>
<dbReference type="EMBL" id="CAJNOI010000053">
    <property type="protein sequence ID" value="CAF0953681.1"/>
    <property type="molecule type" value="Genomic_DNA"/>
</dbReference>
<dbReference type="InterPro" id="IPR020845">
    <property type="entry name" value="AMP-binding_CS"/>
</dbReference>
<evidence type="ECO:0000256" key="1">
    <source>
        <dbReference type="ARBA" id="ARBA00022450"/>
    </source>
</evidence>
<dbReference type="GO" id="GO:0009239">
    <property type="term" value="P:enterobactin biosynthetic process"/>
    <property type="evidence" value="ECO:0007669"/>
    <property type="project" value="TreeGrafter"/>
</dbReference>
<dbReference type="CDD" id="cd05930">
    <property type="entry name" value="A_NRPS"/>
    <property type="match status" value="1"/>
</dbReference>
<evidence type="ECO:0000313" key="4">
    <source>
        <dbReference type="EMBL" id="CAF0953681.1"/>
    </source>
</evidence>
<dbReference type="InterPro" id="IPR045851">
    <property type="entry name" value="AMP-bd_C_sf"/>
</dbReference>
<dbReference type="Pfam" id="PF00501">
    <property type="entry name" value="AMP-binding"/>
    <property type="match status" value="1"/>
</dbReference>
<dbReference type="EMBL" id="CAJNOM010000182">
    <property type="protein sequence ID" value="CAF1191309.1"/>
    <property type="molecule type" value="Genomic_DNA"/>
</dbReference>
<name>A0A814VRB9_9BILA</name>
<sequence>MRLHHQYKTRFHLQTKSLSISDLFQYPTMIDHAQLIHQAMNIEQHFEDCWSLLHLTQGQASFAQERIFLDEQIRFSSQNNSMIYAIPLFYRVSSVDNHISITRLHRALQSVIIKHSILRTALYFDIHGTIMQQVNTSSDIDDMKSYGLEIINLQDDSIGKTINEVLNHSNLFDLSKGHVIHCHVLRHYRLSLEIDDDLLINDDMILFNIHHSAFDGTSRSIFLRDLSLAYESNCSLPMNDDTFQYIDYSVYEHQIDMTVSHDFWYSHLEGCNLERQLSLPTDRQHSSNDQRSGLSSIAEICFNNDISTSFLDYASSHQVTPFQLGLTLFYAFLFKLTHGQNDLCIAGINANRYRSELQSMIGMFVSTLPYRIRVDPRWTFDELVKHVREKCLSILEHSHYPLQHILADFHFNQSNVPFLELVFDFIAVPSDIDGLSLNGTSLEEVSLQQSSVMAKFDFMFTFIYNPTLDDGRLSCSFVCSRDLYEEKTVSDIARRFAYLLEQLCTSKVITNEMDQCVTSINKLSLILPEETKEMQEVIFCRQSSIIDRAPASFAQARIWHDEQIHFHSDKSHVAIYNMPFLFRLSSGHTLSVTQLRQALLKIIIKHQSLRTSLNFDKQNNQLIQQIIHFNDNSNNLFPFIESIFETDDLSTHIIHDEQRNSQLFHLAQGLVFRCHLVYYKRISLNDLLSDENLLIFNFHHAMFDSLSMDVFLHDLNQAYTTDQVSFDDNTNLRYLDYAHIEQQISMAAASMFWHDALQNSKLDQSLPLPFDRYRLNNENRSGQSTSISFDYGEHLSHRFLTYSSSNNVTLQHLTYTCFYAFLFKLTNGEKDLCIGMNTNTRFKEELMSIIGIFDNIIPLRCQLDSHWSFHQLLEHVQEITMHSLEYSYFPLQRILNQHPNISKAAFLDVSFEFQSNGSEKRKNKIIIGDTQLCSMPFSNKISEDEVMSKVDFNLIIQHDSQMNQLSCTINASRDLFDTKTIEKISQQFHSMLQQLFFFYDDDHMKKSIYELSLISADENLLMKSMNNTEVLFPSFTCIHHQFVNQAIKHPQKLAVELDDQSLTYSELLYYVQVLSLNLLNQQRLIVGEIVCQCVERSLSMVIGMMAIEMVGGVYCPLSPRDPQHRLCALLQQTQSRLVLNHHLTKTKFNNDVISLDIDLILTDNAVEGHIDRLSSIPITLNNIAYIIFTSGSTGIPKAVQVRQRNFTEFMCSLVHIDAINEKDIAVQMARCSFDVHVLDVMGTLMIGATLAMLHPKGNIDFHYLIKTMIEKQITYIATVPSLLYSLCIILQQTMHHNSMKYLRSVCSGGMCLSDEIHYLLCCILPFVGEPFSVKLVNLIVSNCMKNCLIWNMYGPAEATVDSTFHLIDVIADKNSIPIGLAFPNYRCVIMDEFLQSSIVGQEGELFVGGVGVFVGYLGRDDLTGKALVDINGKIFYRTGDLVQMDDNARLHYRGRKDHQIKLHGQRIELGEIEQCLLEHTSISTCVVIKWDYDHLVAYVQKSLDINENELREHCQSHLPHHMIPSLFIILDKLPLNANGKIDRKLLPSPSSAHLLPLNQTNNLEIKLPNDEIQALIHTLWCDTLHLNQISIDKNIFTIGGHSLLLMQLYHQYKTRFHLETKSLSITVLFQYPTISHHAQLIHQAMTVEQHLQDCWSSLYLTQARASFAQERIFLDEQIRFSSQTNNMIYAIPLLYRISSLQSHVSITGLHHALQSVIMKHNILRTALYFDSNGTIMQQVNTISSSEDMKSYGFEIINLQNDNIDKTIDEILNHSQLFDLFRGHVIHCYILRRYRLSLEYVDDDLLINDDMILFNIHHSAFDGASTSIFLHDFSLAYENDCSLLMDDNTFQYLDYSVYEHQMNMSRSRDFWHTQLERFDLERQLSLPVDQHRLSTNQRLGLASTTQISFNNDLSTSFLNYASSHHLTLFQLGLSCFYALLLKLTHGQSDLGVACINANRYRDELQNMIGMFVSTLPYRIQLDSHWPFDDLVRHVRDNCLSILEHSHYPLQHILADFHVNQSNVSFLETVFDFITVSSNIDDLSLNGINLKQMSLEGSYEMAKFDFMLTFIYNSTLNNGRLSCQFVCSRDLYEEKTIVNIARRFEYMFEQLFTPKGIINEMDQYIASITKLSLILPEENEEIQKLVFCRQANVVETGMLIYV</sequence>
<keyword evidence="2" id="KW-0597">Phosphoprotein</keyword>
<dbReference type="InterPro" id="IPR023213">
    <property type="entry name" value="CAT-like_dom_sf"/>
</dbReference>
<protein>
    <recommendedName>
        <fullName evidence="3">Carrier domain-containing protein</fullName>
    </recommendedName>
</protein>
<dbReference type="GO" id="GO:0005829">
    <property type="term" value="C:cytosol"/>
    <property type="evidence" value="ECO:0007669"/>
    <property type="project" value="TreeGrafter"/>
</dbReference>